<gene>
    <name evidence="2" type="ORF">LCGC14_2114740</name>
</gene>
<proteinExistence type="predicted"/>
<accession>A0A0F9E622</accession>
<feature type="region of interest" description="Disordered" evidence="1">
    <location>
        <begin position="1"/>
        <end position="21"/>
    </location>
</feature>
<protein>
    <submittedName>
        <fullName evidence="2">Uncharacterized protein</fullName>
    </submittedName>
</protein>
<feature type="region of interest" description="Disordered" evidence="1">
    <location>
        <begin position="113"/>
        <end position="156"/>
    </location>
</feature>
<feature type="compositionally biased region" description="Low complexity" evidence="1">
    <location>
        <begin position="115"/>
        <end position="132"/>
    </location>
</feature>
<sequence>MPVTVSQGTTSGPPQQQIPRIDVGQLVQVLQANKQRKDVKAAEKKQAARDTLAMMEHLSGRMPIDAKAYGDALKGGYDINLGDTLSAPGPVDLKPQEGAALGGAMQGVKEGGQAGAAAAFPPSRSAAAKAPGEGVTKPAIPSSGQSGLQSMLAGNL</sequence>
<feature type="non-terminal residue" evidence="2">
    <location>
        <position position="156"/>
    </location>
</feature>
<reference evidence="2" key="1">
    <citation type="journal article" date="2015" name="Nature">
        <title>Complex archaea that bridge the gap between prokaryotes and eukaryotes.</title>
        <authorList>
            <person name="Spang A."/>
            <person name="Saw J.H."/>
            <person name="Jorgensen S.L."/>
            <person name="Zaremba-Niedzwiedzka K."/>
            <person name="Martijn J."/>
            <person name="Lind A.E."/>
            <person name="van Eijk R."/>
            <person name="Schleper C."/>
            <person name="Guy L."/>
            <person name="Ettema T.J."/>
        </authorList>
    </citation>
    <scope>NUCLEOTIDE SEQUENCE</scope>
</reference>
<name>A0A0F9E622_9ZZZZ</name>
<dbReference type="AlphaFoldDB" id="A0A0F9E622"/>
<comment type="caution">
    <text evidence="2">The sequence shown here is derived from an EMBL/GenBank/DDBJ whole genome shotgun (WGS) entry which is preliminary data.</text>
</comment>
<dbReference type="EMBL" id="LAZR01026202">
    <property type="protein sequence ID" value="KKL69463.1"/>
    <property type="molecule type" value="Genomic_DNA"/>
</dbReference>
<evidence type="ECO:0000313" key="2">
    <source>
        <dbReference type="EMBL" id="KKL69463.1"/>
    </source>
</evidence>
<feature type="compositionally biased region" description="Polar residues" evidence="1">
    <location>
        <begin position="1"/>
        <end position="18"/>
    </location>
</feature>
<evidence type="ECO:0000256" key="1">
    <source>
        <dbReference type="SAM" id="MobiDB-lite"/>
    </source>
</evidence>
<organism evidence="2">
    <name type="scientific">marine sediment metagenome</name>
    <dbReference type="NCBI Taxonomy" id="412755"/>
    <lineage>
        <taxon>unclassified sequences</taxon>
        <taxon>metagenomes</taxon>
        <taxon>ecological metagenomes</taxon>
    </lineage>
</organism>